<proteinExistence type="predicted"/>
<name>Q0IL12_NPVLS</name>
<accession>Q0IL12</accession>
<protein>
    <submittedName>
        <fullName evidence="1">ORF107</fullName>
    </submittedName>
</protein>
<reference evidence="1 2" key="2">
    <citation type="journal article" date="2007" name="Virus Res.">
        <title>P13 of Leucania separata multiple nuclear polyhedrosis virus affected the polyhedra and budded virions yields of AcMNPV.</title>
        <authorList>
            <person name="Du E.Q."/>
            <person name="Yan F."/>
            <person name="Jin W.X."/>
            <person name="Lu N."/>
            <person name="Xiao H.Z."/>
            <person name="Lu S.Y."/>
            <person name="Qi Y.P."/>
        </authorList>
    </citation>
    <scope>NUCLEOTIDE SEQUENCE [LARGE SCALE GENOMIC DNA]</scope>
    <source>
        <strain evidence="1 2">AH1</strain>
    </source>
</reference>
<sequence>MIRKKNKLMISSLLDGIGCFVGCDEEFVIVQIGHHAQKVHGFDQIEPNAIGVGELMFHVGDCVQNFLSRTSLLRQHRKRVDAKARIVREHVSCCRGQVVELVHDFRFVDHLGADHAFAVSPLSPAPAAVAVVVGRHDQITHF</sequence>
<reference evidence="1 2" key="1">
    <citation type="journal article" date="2007" name="Virus Genes">
        <title>Genome sequence of Leucania seperata nucleopolyhedrovirus.</title>
        <authorList>
            <person name="Xiao H."/>
            <person name="Qi Y."/>
        </authorList>
    </citation>
    <scope>NUCLEOTIDE SEQUENCE [LARGE SCALE GENOMIC DNA]</scope>
    <source>
        <strain evidence="1 2">AH1</strain>
    </source>
</reference>
<dbReference type="RefSeq" id="YP_758404.1">
    <property type="nucleotide sequence ID" value="NC_008348.1"/>
</dbReference>
<keyword evidence="2" id="KW-1185">Reference proteome</keyword>
<dbReference type="KEGG" id="vg:5176319"/>
<dbReference type="EMBL" id="AY394490">
    <property type="protein sequence ID" value="AAR28871.1"/>
    <property type="molecule type" value="Genomic_DNA"/>
</dbReference>
<evidence type="ECO:0000313" key="1">
    <source>
        <dbReference type="EMBL" id="AAR28871.1"/>
    </source>
</evidence>
<evidence type="ECO:0000313" key="2">
    <source>
        <dbReference type="Proteomes" id="UP000201737"/>
    </source>
</evidence>
<organismHost>
    <name type="scientific">Lepidoptera</name>
    <name type="common">moths &amp; butterflies</name>
    <dbReference type="NCBI Taxonomy" id="7088"/>
</organismHost>
<organism evidence="1 2">
    <name type="scientific">Leucania separata nucleopolyhedrovirus</name>
    <name type="common">LsNPV</name>
    <dbReference type="NCBI Taxonomy" id="1307956"/>
    <lineage>
        <taxon>Viruses</taxon>
        <taxon>Viruses incertae sedis</taxon>
        <taxon>Naldaviricetes</taxon>
        <taxon>Lefavirales</taxon>
        <taxon>Baculoviridae</taxon>
        <taxon>Alphabaculovirus</taxon>
        <taxon>Alphabaculovirus leseparatae</taxon>
    </lineage>
</organism>
<dbReference type="Proteomes" id="UP000201737">
    <property type="component" value="Segment"/>
</dbReference>
<dbReference type="GeneID" id="5176319"/>